<name>X1K021_9ZZZZ</name>
<protein>
    <submittedName>
        <fullName evidence="1">Uncharacterized protein</fullName>
    </submittedName>
</protein>
<proteinExistence type="predicted"/>
<comment type="caution">
    <text evidence="1">The sequence shown here is derived from an EMBL/GenBank/DDBJ whole genome shotgun (WGS) entry which is preliminary data.</text>
</comment>
<feature type="non-terminal residue" evidence="1">
    <location>
        <position position="249"/>
    </location>
</feature>
<organism evidence="1">
    <name type="scientific">marine sediment metagenome</name>
    <dbReference type="NCBI Taxonomy" id="412755"/>
    <lineage>
        <taxon>unclassified sequences</taxon>
        <taxon>metagenomes</taxon>
        <taxon>ecological metagenomes</taxon>
    </lineage>
</organism>
<sequence length="249" mass="27157">LIVSANGVEDTIPMTPTRSGVEYAANIPTYSDTTDILYHVEAMDSDSNVSSSVTYEFWYLIPSSANVLYVNESGDPVLDYQDVLDSLSITGGYDVYDPATYGIPDPSVLANYGSVVWNGDCGYGTILTKESAGNVLYDYMVNGGNIFFNSDEILGLWDGWSNVAYSPGEFPYDVLGVTYIYNDISYDSVYGVTGDPITSGVVAELTHPLTNWDDEVDIDTNVVSIFTDAAATTCRGLRWDDVDNKVVFL</sequence>
<evidence type="ECO:0000313" key="1">
    <source>
        <dbReference type="EMBL" id="GAH87000.1"/>
    </source>
</evidence>
<accession>X1K021</accession>
<feature type="non-terminal residue" evidence="1">
    <location>
        <position position="1"/>
    </location>
</feature>
<dbReference type="AlphaFoldDB" id="X1K021"/>
<gene>
    <name evidence="1" type="ORF">S03H2_58194</name>
</gene>
<reference evidence="1" key="1">
    <citation type="journal article" date="2014" name="Front. Microbiol.">
        <title>High frequency of phylogenetically diverse reductive dehalogenase-homologous genes in deep subseafloor sedimentary metagenomes.</title>
        <authorList>
            <person name="Kawai M."/>
            <person name="Futagami T."/>
            <person name="Toyoda A."/>
            <person name="Takaki Y."/>
            <person name="Nishi S."/>
            <person name="Hori S."/>
            <person name="Arai W."/>
            <person name="Tsubouchi T."/>
            <person name="Morono Y."/>
            <person name="Uchiyama I."/>
            <person name="Ito T."/>
            <person name="Fujiyama A."/>
            <person name="Inagaki F."/>
            <person name="Takami H."/>
        </authorList>
    </citation>
    <scope>NUCLEOTIDE SEQUENCE</scope>
    <source>
        <strain evidence="1">Expedition CK06-06</strain>
    </source>
</reference>
<dbReference type="EMBL" id="BARU01037331">
    <property type="protein sequence ID" value="GAH87000.1"/>
    <property type="molecule type" value="Genomic_DNA"/>
</dbReference>